<reference evidence="1" key="1">
    <citation type="journal article" date="2021" name="Proc. Natl. Acad. Sci. U.S.A.">
        <title>A Catalog of Tens of Thousands of Viruses from Human Metagenomes Reveals Hidden Associations with Chronic Diseases.</title>
        <authorList>
            <person name="Tisza M.J."/>
            <person name="Buck C.B."/>
        </authorList>
    </citation>
    <scope>NUCLEOTIDE SEQUENCE</scope>
    <source>
        <strain evidence="1">Ctwfx1</strain>
    </source>
</reference>
<name>A0A8S5UVD8_9CAUD</name>
<protein>
    <submittedName>
        <fullName evidence="1">ECF sigma factor</fullName>
    </submittedName>
</protein>
<accession>A0A8S5UVD8</accession>
<proteinExistence type="predicted"/>
<organism evidence="1">
    <name type="scientific">Siphoviridae sp. ctwfx1</name>
    <dbReference type="NCBI Taxonomy" id="2825732"/>
    <lineage>
        <taxon>Viruses</taxon>
        <taxon>Duplodnaviria</taxon>
        <taxon>Heunggongvirae</taxon>
        <taxon>Uroviricota</taxon>
        <taxon>Caudoviricetes</taxon>
    </lineage>
</organism>
<dbReference type="EMBL" id="BK016147">
    <property type="protein sequence ID" value="DAF98448.1"/>
    <property type="molecule type" value="Genomic_DNA"/>
</dbReference>
<sequence>MDTQHREIRAQLSAMAPRRAIAYIRSFDLPPDEAASLIECDVRGRSCVQAAELLHLSVDGLAKLRRRAYHKIADGQNESADD</sequence>
<evidence type="ECO:0000313" key="1">
    <source>
        <dbReference type="EMBL" id="DAF98448.1"/>
    </source>
</evidence>